<accession>K9VCE7</accession>
<proteinExistence type="predicted"/>
<dbReference type="Gene3D" id="3.30.70.80">
    <property type="entry name" value="Peptidase S8 propeptide/proteinase inhibitor I9"/>
    <property type="match status" value="1"/>
</dbReference>
<dbReference type="OrthoDB" id="4299818at2"/>
<evidence type="ECO:0000313" key="1">
    <source>
        <dbReference type="EMBL" id="AFZ05132.1"/>
    </source>
</evidence>
<reference evidence="1 2" key="1">
    <citation type="submission" date="2012-05" db="EMBL/GenBank/DDBJ databases">
        <title>Finished chromosome of genome of Oscillatoria sp. PCC 7112.</title>
        <authorList>
            <consortium name="US DOE Joint Genome Institute"/>
            <person name="Gugger M."/>
            <person name="Coursin T."/>
            <person name="Rippka R."/>
            <person name="Tandeau De Marsac N."/>
            <person name="Huntemann M."/>
            <person name="Wei C.-L."/>
            <person name="Han J."/>
            <person name="Detter J.C."/>
            <person name="Han C."/>
            <person name="Tapia R."/>
            <person name="Davenport K."/>
            <person name="Daligault H."/>
            <person name="Erkkila T."/>
            <person name="Gu W."/>
            <person name="Munk A.C.C."/>
            <person name="Teshima H."/>
            <person name="Xu Y."/>
            <person name="Chain P."/>
            <person name="Chen A."/>
            <person name="Krypides N."/>
            <person name="Mavromatis K."/>
            <person name="Markowitz V."/>
            <person name="Szeto E."/>
            <person name="Ivanova N."/>
            <person name="Mikhailova N."/>
            <person name="Ovchinnikova G."/>
            <person name="Pagani I."/>
            <person name="Pati A."/>
            <person name="Goodwin L."/>
            <person name="Peters L."/>
            <person name="Pitluck S."/>
            <person name="Woyke T."/>
            <person name="Kerfeld C."/>
        </authorList>
    </citation>
    <scope>NUCLEOTIDE SEQUENCE [LARGE SCALE GENOMIC DNA]</scope>
    <source>
        <strain evidence="1 2">PCC 7112</strain>
    </source>
</reference>
<dbReference type="KEGG" id="oni:Osc7112_0536"/>
<dbReference type="EMBL" id="CP003614">
    <property type="protein sequence ID" value="AFZ05132.1"/>
    <property type="molecule type" value="Genomic_DNA"/>
</dbReference>
<gene>
    <name evidence="1" type="ORF">Osc7112_0536</name>
</gene>
<evidence type="ECO:0008006" key="3">
    <source>
        <dbReference type="Google" id="ProtNLM"/>
    </source>
</evidence>
<keyword evidence="2" id="KW-1185">Reference proteome</keyword>
<dbReference type="eggNOG" id="ENOG5033G7W">
    <property type="taxonomic scope" value="Bacteria"/>
</dbReference>
<dbReference type="Proteomes" id="UP000010478">
    <property type="component" value="Chromosome"/>
</dbReference>
<dbReference type="InterPro" id="IPR037045">
    <property type="entry name" value="S8pro/Inhibitor_I9_sf"/>
</dbReference>
<sequence>MSDEQVQHIIVTVDDRNISVIPSIVAALESAGMKVEQVLPVIGIVTGEVSQSKLEELKSVPGVASVEIDRQMRAI</sequence>
<organism evidence="1 2">
    <name type="scientific">Phormidium nigroviride PCC 7112</name>
    <dbReference type="NCBI Taxonomy" id="179408"/>
    <lineage>
        <taxon>Bacteria</taxon>
        <taxon>Bacillati</taxon>
        <taxon>Cyanobacteriota</taxon>
        <taxon>Cyanophyceae</taxon>
        <taxon>Oscillatoriophycideae</taxon>
        <taxon>Oscillatoriales</taxon>
        <taxon>Oscillatoriaceae</taxon>
        <taxon>Phormidium</taxon>
    </lineage>
</organism>
<evidence type="ECO:0000313" key="2">
    <source>
        <dbReference type="Proteomes" id="UP000010478"/>
    </source>
</evidence>
<dbReference type="AlphaFoldDB" id="K9VCE7"/>
<dbReference type="RefSeq" id="WP_015174466.1">
    <property type="nucleotide sequence ID" value="NC_019729.1"/>
</dbReference>
<protein>
    <recommendedName>
        <fullName evidence="3">Ketohydroxyglutarate aldolase</fullName>
    </recommendedName>
</protein>
<name>K9VCE7_9CYAN</name>
<dbReference type="HOGENOM" id="CLU_184449_2_0_3"/>
<dbReference type="SUPFAM" id="SSF54897">
    <property type="entry name" value="Protease propeptides/inhibitors"/>
    <property type="match status" value="1"/>
</dbReference>